<organism evidence="1 2">
    <name type="scientific">Hymenobacter metallilatus</name>
    <dbReference type="NCBI Taxonomy" id="2493666"/>
    <lineage>
        <taxon>Bacteria</taxon>
        <taxon>Pseudomonadati</taxon>
        <taxon>Bacteroidota</taxon>
        <taxon>Cytophagia</taxon>
        <taxon>Cytophagales</taxon>
        <taxon>Hymenobacteraceae</taxon>
        <taxon>Hymenobacter</taxon>
    </lineage>
</organism>
<name>A0A3R9NH27_9BACT</name>
<evidence type="ECO:0000313" key="1">
    <source>
        <dbReference type="EMBL" id="RSK32384.1"/>
    </source>
</evidence>
<reference evidence="1 2" key="1">
    <citation type="submission" date="2018-12" db="EMBL/GenBank/DDBJ databases">
        <authorList>
            <person name="Feng G."/>
            <person name="Zhu H."/>
        </authorList>
    </citation>
    <scope>NUCLEOTIDE SEQUENCE [LARGE SCALE GENOMIC DNA]</scope>
    <source>
        <strain evidence="1 2">9PBR-2</strain>
    </source>
</reference>
<dbReference type="Proteomes" id="UP000280066">
    <property type="component" value="Unassembled WGS sequence"/>
</dbReference>
<dbReference type="RefSeq" id="WP_125430205.1">
    <property type="nucleotide sequence ID" value="NZ_RWIS01000007.1"/>
</dbReference>
<dbReference type="AlphaFoldDB" id="A0A3R9NH27"/>
<sequence length="128" mass="15016">MNLELETSFISKYIVKAKRQRYLSFINNPKHRKKFLEMLYHGQDIDKDKLRRLHSSLDIEVILQNLCNAACYIISSDSTIDGQEMAVDDVFKNIIGRTEGTVVLFDKEIVYYYGEPPYNEYINIWAVV</sequence>
<dbReference type="OrthoDB" id="886503at2"/>
<accession>A0A3R9NH27</accession>
<evidence type="ECO:0000313" key="2">
    <source>
        <dbReference type="Proteomes" id="UP000280066"/>
    </source>
</evidence>
<proteinExistence type="predicted"/>
<keyword evidence="2" id="KW-1185">Reference proteome</keyword>
<protein>
    <submittedName>
        <fullName evidence="1">Uncharacterized protein</fullName>
    </submittedName>
</protein>
<gene>
    <name evidence="1" type="ORF">EI290_11665</name>
</gene>
<comment type="caution">
    <text evidence="1">The sequence shown here is derived from an EMBL/GenBank/DDBJ whole genome shotgun (WGS) entry which is preliminary data.</text>
</comment>
<dbReference type="EMBL" id="RWIS01000007">
    <property type="protein sequence ID" value="RSK32384.1"/>
    <property type="molecule type" value="Genomic_DNA"/>
</dbReference>